<organism evidence="3 4">
    <name type="scientific">Gimesia fumaroli</name>
    <dbReference type="NCBI Taxonomy" id="2527976"/>
    <lineage>
        <taxon>Bacteria</taxon>
        <taxon>Pseudomonadati</taxon>
        <taxon>Planctomycetota</taxon>
        <taxon>Planctomycetia</taxon>
        <taxon>Planctomycetales</taxon>
        <taxon>Planctomycetaceae</taxon>
        <taxon>Gimesia</taxon>
    </lineage>
</organism>
<dbReference type="KEGG" id="gfm:Enr17x_24010"/>
<sequence length="334" mass="36088">MAKISPGTMTAAIFAILLGLGAAYTVRQFMHKPSGPPVLAEDPAKPQQVIVPIASRDLVPGQTLSIDDISLYRMPPEMVDKKFNSEGKQRIMSTQYIAGRVLKTPIKAGQPFHTVDLFANGMGPGLSDILEPGNRAVTVAIHKIGNVAGFSRPGAVVDVLFRSKETDGIPETTITLLEKVKVLAVGEIAVPGHKYVRDQKGGKIVEDYSVTLEVSPEQGKVLKVVEDHGVLSLALRNPNENTEVVSAGRASDRLTLSNILGFIPNQRVSSMDIYRAGQLNTVHFKGNRAYKSQNWIDAIETPVASEVIPSNKATTTMKQNDRRTSEISTPLSGL</sequence>
<dbReference type="Pfam" id="PF16976">
    <property type="entry name" value="RcpC"/>
    <property type="match status" value="1"/>
</dbReference>
<dbReference type="CDD" id="cd11614">
    <property type="entry name" value="SAF_CpaB_FlgA_like"/>
    <property type="match status" value="1"/>
</dbReference>
<dbReference type="AlphaFoldDB" id="A0A518IBC1"/>
<reference evidence="3 4" key="1">
    <citation type="submission" date="2019-03" db="EMBL/GenBank/DDBJ databases">
        <title>Deep-cultivation of Planctomycetes and their phenomic and genomic characterization uncovers novel biology.</title>
        <authorList>
            <person name="Wiegand S."/>
            <person name="Jogler M."/>
            <person name="Boedeker C."/>
            <person name="Pinto D."/>
            <person name="Vollmers J."/>
            <person name="Rivas-Marin E."/>
            <person name="Kohn T."/>
            <person name="Peeters S.H."/>
            <person name="Heuer A."/>
            <person name="Rast P."/>
            <person name="Oberbeckmann S."/>
            <person name="Bunk B."/>
            <person name="Jeske O."/>
            <person name="Meyerdierks A."/>
            <person name="Storesund J.E."/>
            <person name="Kallscheuer N."/>
            <person name="Luecker S."/>
            <person name="Lage O.M."/>
            <person name="Pohl T."/>
            <person name="Merkel B.J."/>
            <person name="Hornburger P."/>
            <person name="Mueller R.-W."/>
            <person name="Bruemmer F."/>
            <person name="Labrenz M."/>
            <person name="Spormann A.M."/>
            <person name="Op den Camp H."/>
            <person name="Overmann J."/>
            <person name="Amann R."/>
            <person name="Jetten M.S.M."/>
            <person name="Mascher T."/>
            <person name="Medema M.H."/>
            <person name="Devos D.P."/>
            <person name="Kaster A.-K."/>
            <person name="Ovreas L."/>
            <person name="Rohde M."/>
            <person name="Galperin M.Y."/>
            <person name="Jogler C."/>
        </authorList>
    </citation>
    <scope>NUCLEOTIDE SEQUENCE [LARGE SCALE GENOMIC DNA]</scope>
    <source>
        <strain evidence="3 4">Enr17</strain>
    </source>
</reference>
<evidence type="ECO:0000259" key="2">
    <source>
        <dbReference type="SMART" id="SM00858"/>
    </source>
</evidence>
<feature type="region of interest" description="Disordered" evidence="1">
    <location>
        <begin position="311"/>
        <end position="334"/>
    </location>
</feature>
<dbReference type="OrthoDB" id="258847at2"/>
<evidence type="ECO:0000256" key="1">
    <source>
        <dbReference type="SAM" id="MobiDB-lite"/>
    </source>
</evidence>
<dbReference type="InterPro" id="IPR013974">
    <property type="entry name" value="SAF"/>
</dbReference>
<name>A0A518IBC1_9PLAN</name>
<feature type="domain" description="SAF" evidence="2">
    <location>
        <begin position="49"/>
        <end position="118"/>
    </location>
</feature>
<dbReference type="SMART" id="SM00858">
    <property type="entry name" value="SAF"/>
    <property type="match status" value="1"/>
</dbReference>
<evidence type="ECO:0000313" key="4">
    <source>
        <dbReference type="Proteomes" id="UP000318313"/>
    </source>
</evidence>
<accession>A0A518IBC1</accession>
<keyword evidence="4" id="KW-1185">Reference proteome</keyword>
<dbReference type="RefSeq" id="WP_145308796.1">
    <property type="nucleotide sequence ID" value="NZ_CP037452.1"/>
</dbReference>
<protein>
    <submittedName>
        <fullName evidence="3">SAF domain protein</fullName>
    </submittedName>
</protein>
<dbReference type="EMBL" id="CP037452">
    <property type="protein sequence ID" value="QDV50362.1"/>
    <property type="molecule type" value="Genomic_DNA"/>
</dbReference>
<dbReference type="Proteomes" id="UP000318313">
    <property type="component" value="Chromosome"/>
</dbReference>
<dbReference type="NCBIfam" id="TIGR03177">
    <property type="entry name" value="pilus_cpaB"/>
    <property type="match status" value="1"/>
</dbReference>
<dbReference type="Pfam" id="PF08666">
    <property type="entry name" value="SAF"/>
    <property type="match status" value="1"/>
</dbReference>
<dbReference type="InterPro" id="IPR017592">
    <property type="entry name" value="Pilus_assmbl_Flp-typ_CpaB"/>
</dbReference>
<evidence type="ECO:0000313" key="3">
    <source>
        <dbReference type="EMBL" id="QDV50362.1"/>
    </source>
</evidence>
<gene>
    <name evidence="3" type="ORF">Enr17x_24010</name>
</gene>
<dbReference type="InterPro" id="IPR031571">
    <property type="entry name" value="RcpC_dom"/>
</dbReference>
<proteinExistence type="predicted"/>